<gene>
    <name evidence="2" type="ORF">Rhopal_000404-T1</name>
</gene>
<keyword evidence="3" id="KW-1185">Reference proteome</keyword>
<accession>A0AAV5G523</accession>
<name>A0AAV5G523_9BASI</name>
<comment type="caution">
    <text evidence="2">The sequence shown here is derived from an EMBL/GenBank/DDBJ whole genome shotgun (WGS) entry which is preliminary data.</text>
</comment>
<evidence type="ECO:0000313" key="3">
    <source>
        <dbReference type="Proteomes" id="UP001342314"/>
    </source>
</evidence>
<dbReference type="EMBL" id="BQKY01000001">
    <property type="protein sequence ID" value="GJN87455.1"/>
    <property type="molecule type" value="Genomic_DNA"/>
</dbReference>
<feature type="compositionally biased region" description="Low complexity" evidence="1">
    <location>
        <begin position="1"/>
        <end position="19"/>
    </location>
</feature>
<feature type="region of interest" description="Disordered" evidence="1">
    <location>
        <begin position="70"/>
        <end position="91"/>
    </location>
</feature>
<evidence type="ECO:0000313" key="2">
    <source>
        <dbReference type="EMBL" id="GJN87455.1"/>
    </source>
</evidence>
<dbReference type="Proteomes" id="UP001342314">
    <property type="component" value="Unassembled WGS sequence"/>
</dbReference>
<feature type="region of interest" description="Disordered" evidence="1">
    <location>
        <begin position="1"/>
        <end position="24"/>
    </location>
</feature>
<sequence length="203" mass="22203">MSSSLKRSSSPSLATPPSAKKARVSTLTAAELLDMDEVDLATLSPAELVHAVTQLKETLSETMAALDKEKKKKAPLATASGNAQAQQPEWTDEQVKAKAKQVADLALKGIKPTCKKGTTKWSYTGVVPRHDVFYTLFGFGEPKTKSKMWKQKKLEMDDFEKAIGCISVSIRYGSLSVTGKTVMLHWDAENSQFTLKGTYGLPY</sequence>
<reference evidence="2 3" key="1">
    <citation type="submission" date="2021-12" db="EMBL/GenBank/DDBJ databases">
        <title>High titer production of polyol ester of fatty acids by Rhodotorula paludigena BS15 towards product separation-free biomass refinery.</title>
        <authorList>
            <person name="Mano J."/>
            <person name="Ono H."/>
            <person name="Tanaka T."/>
            <person name="Naito K."/>
            <person name="Sushida H."/>
            <person name="Ike M."/>
            <person name="Tokuyasu K."/>
            <person name="Kitaoka M."/>
        </authorList>
    </citation>
    <scope>NUCLEOTIDE SEQUENCE [LARGE SCALE GENOMIC DNA]</scope>
    <source>
        <strain evidence="2 3">BS15</strain>
    </source>
</reference>
<proteinExistence type="predicted"/>
<evidence type="ECO:0000256" key="1">
    <source>
        <dbReference type="SAM" id="MobiDB-lite"/>
    </source>
</evidence>
<organism evidence="2 3">
    <name type="scientific">Rhodotorula paludigena</name>
    <dbReference type="NCBI Taxonomy" id="86838"/>
    <lineage>
        <taxon>Eukaryota</taxon>
        <taxon>Fungi</taxon>
        <taxon>Dikarya</taxon>
        <taxon>Basidiomycota</taxon>
        <taxon>Pucciniomycotina</taxon>
        <taxon>Microbotryomycetes</taxon>
        <taxon>Sporidiobolales</taxon>
        <taxon>Sporidiobolaceae</taxon>
        <taxon>Rhodotorula</taxon>
    </lineage>
</organism>
<protein>
    <submittedName>
        <fullName evidence="2">Uncharacterized protein</fullName>
    </submittedName>
</protein>
<feature type="compositionally biased region" description="Polar residues" evidence="1">
    <location>
        <begin position="79"/>
        <end position="89"/>
    </location>
</feature>
<dbReference type="AlphaFoldDB" id="A0AAV5G523"/>